<dbReference type="RefSeq" id="WP_286249016.1">
    <property type="nucleotide sequence ID" value="NZ_AP018448.1"/>
</dbReference>
<gene>
    <name evidence="2" type="ORF">SGFS_017210</name>
</gene>
<dbReference type="Gene3D" id="3.40.50.1820">
    <property type="entry name" value="alpha/beta hydrolase"/>
    <property type="match status" value="1"/>
</dbReference>
<accession>A0ABN5VB31</accession>
<dbReference type="Pfam" id="PF12146">
    <property type="entry name" value="Hydrolase_4"/>
    <property type="match status" value="1"/>
</dbReference>
<reference evidence="2 3" key="2">
    <citation type="journal article" date="2023" name="ChemBioChem">
        <title>Acyltransferase Domain Exchange between Two Independent Type I Polyketide Synthases in the Same Producer Strain of Macrolide Antibiotics.</title>
        <authorList>
            <person name="Kudo F."/>
            <person name="Kishikawa K."/>
            <person name="Tsuboi K."/>
            <person name="Kido T."/>
            <person name="Usui T."/>
            <person name="Hashimoto J."/>
            <person name="Shin-Ya K."/>
            <person name="Miyanaga A."/>
            <person name="Eguchi T."/>
        </authorList>
    </citation>
    <scope>NUCLEOTIDE SEQUENCE [LARGE SCALE GENOMIC DNA]</scope>
    <source>
        <strain evidence="2 3">A-8890</strain>
    </source>
</reference>
<protein>
    <recommendedName>
        <fullName evidence="1">Serine aminopeptidase S33 domain-containing protein</fullName>
    </recommendedName>
</protein>
<dbReference type="SUPFAM" id="SSF53474">
    <property type="entry name" value="alpha/beta-Hydrolases"/>
    <property type="match status" value="1"/>
</dbReference>
<proteinExistence type="predicted"/>
<dbReference type="EMBL" id="AP018448">
    <property type="protein sequence ID" value="BBC30427.1"/>
    <property type="molecule type" value="Genomic_DNA"/>
</dbReference>
<evidence type="ECO:0000259" key="1">
    <source>
        <dbReference type="Pfam" id="PF12146"/>
    </source>
</evidence>
<dbReference type="InterPro" id="IPR029058">
    <property type="entry name" value="AB_hydrolase_fold"/>
</dbReference>
<feature type="domain" description="Serine aminopeptidase S33" evidence="1">
    <location>
        <begin position="62"/>
        <end position="203"/>
    </location>
</feature>
<reference evidence="2 3" key="1">
    <citation type="journal article" date="2010" name="ChemBioChem">
        <title>Cloning and characterization of the biosynthetic gene cluster of 16-membered macrolide antibiotic FD-891: involvement of a dual functional cytochrome P450 monooxygenase catalyzing epoxidation and hydroxylation.</title>
        <authorList>
            <person name="Kudo F."/>
            <person name="Motegi A."/>
            <person name="Mizoue K."/>
            <person name="Eguchi T."/>
        </authorList>
    </citation>
    <scope>NUCLEOTIDE SEQUENCE [LARGE SCALE GENOMIC DNA]</scope>
    <source>
        <strain evidence="2 3">A-8890</strain>
    </source>
</reference>
<evidence type="ECO:0000313" key="3">
    <source>
        <dbReference type="Proteomes" id="UP001321542"/>
    </source>
</evidence>
<name>A0ABN5VB31_9ACTN</name>
<dbReference type="Proteomes" id="UP001321542">
    <property type="component" value="Chromosome"/>
</dbReference>
<dbReference type="InterPro" id="IPR022742">
    <property type="entry name" value="Hydrolase_4"/>
</dbReference>
<evidence type="ECO:0000313" key="2">
    <source>
        <dbReference type="EMBL" id="BBC30427.1"/>
    </source>
</evidence>
<sequence>MTGRPGPLTYPVRTFRRLAAPDPGADFERPADYGLTAEPFTAVTDDGLRIAGWTFVPPRAWGLVIVCHSRNTGKSRTLKQTRLLYDQGLAVVGFDFRGCGESDASRRRLRGSLWDPLADLEAVSAHVRRRFADTPPLAERVALLGCSFGGNMALAYLGRPSGAARHPALILDSTPLVRWKDMLGEQLRRERQGARWRAPRALADRAMASAVSAWTRSPALYRHARRSARQQSGVALLYIVGERETLFDARVSRRFVEDHWAGPAEIWRVSRGRHLANHVVAPQEYARRVSEFLAKAYGVPLTRGEQAEAGRHGA</sequence>
<keyword evidence="3" id="KW-1185">Reference proteome</keyword>
<organism evidence="2 3">
    <name type="scientific">Streptomyces graminofaciens</name>
    <dbReference type="NCBI Taxonomy" id="68212"/>
    <lineage>
        <taxon>Bacteria</taxon>
        <taxon>Bacillati</taxon>
        <taxon>Actinomycetota</taxon>
        <taxon>Actinomycetes</taxon>
        <taxon>Kitasatosporales</taxon>
        <taxon>Streptomycetaceae</taxon>
        <taxon>Streptomyces</taxon>
    </lineage>
</organism>